<dbReference type="Proteomes" id="UP001301958">
    <property type="component" value="Unassembled WGS sequence"/>
</dbReference>
<dbReference type="FunFam" id="3.30.590.10:FF:000013">
    <property type="entry name" value="Related to fluG protein"/>
    <property type="match status" value="1"/>
</dbReference>
<evidence type="ECO:0000256" key="2">
    <source>
        <dbReference type="PROSITE-ProRule" id="PRU01331"/>
    </source>
</evidence>
<dbReference type="Gene3D" id="3.30.590.10">
    <property type="entry name" value="Glutamine synthetase/guanido kinase, catalytic domain"/>
    <property type="match status" value="1"/>
</dbReference>
<dbReference type="Pfam" id="PF00120">
    <property type="entry name" value="Gln-synt_C"/>
    <property type="match status" value="1"/>
</dbReference>
<dbReference type="GO" id="GO:0016787">
    <property type="term" value="F:hydrolase activity"/>
    <property type="evidence" value="ECO:0007669"/>
    <property type="project" value="InterPro"/>
</dbReference>
<evidence type="ECO:0000256" key="3">
    <source>
        <dbReference type="RuleBase" id="RU000384"/>
    </source>
</evidence>
<comment type="similarity">
    <text evidence="2 3">Belongs to the glutamine synthetase family.</text>
</comment>
<dbReference type="InterPro" id="IPR008146">
    <property type="entry name" value="Gln_synth_cat_dom"/>
</dbReference>
<proteinExistence type="inferred from homology"/>
<evidence type="ECO:0000259" key="4">
    <source>
        <dbReference type="PROSITE" id="PS51987"/>
    </source>
</evidence>
<gene>
    <name evidence="5" type="ORF">QBC38DRAFT_99747</name>
</gene>
<reference evidence="5" key="2">
    <citation type="submission" date="2023-05" db="EMBL/GenBank/DDBJ databases">
        <authorList>
            <consortium name="Lawrence Berkeley National Laboratory"/>
            <person name="Steindorff A."/>
            <person name="Hensen N."/>
            <person name="Bonometti L."/>
            <person name="Westerberg I."/>
            <person name="Brannstrom I.O."/>
            <person name="Guillou S."/>
            <person name="Cros-Aarteil S."/>
            <person name="Calhoun S."/>
            <person name="Haridas S."/>
            <person name="Kuo A."/>
            <person name="Mondo S."/>
            <person name="Pangilinan J."/>
            <person name="Riley R."/>
            <person name="Labutti K."/>
            <person name="Andreopoulos B."/>
            <person name="Lipzen A."/>
            <person name="Chen C."/>
            <person name="Yanf M."/>
            <person name="Daum C."/>
            <person name="Ng V."/>
            <person name="Clum A."/>
            <person name="Ohm R."/>
            <person name="Martin F."/>
            <person name="Silar P."/>
            <person name="Natvig D."/>
            <person name="Lalanne C."/>
            <person name="Gautier V."/>
            <person name="Ament-Velasquez S.L."/>
            <person name="Kruys A."/>
            <person name="Hutchinson M.I."/>
            <person name="Powell A.J."/>
            <person name="Barry K."/>
            <person name="Miller A.N."/>
            <person name="Grigoriev I.V."/>
            <person name="Debuchy R."/>
            <person name="Gladieux P."/>
            <person name="Thoren M.H."/>
            <person name="Johannesson H."/>
        </authorList>
    </citation>
    <scope>NUCLEOTIDE SEQUENCE</scope>
    <source>
        <strain evidence="5">CBS 990.96</strain>
    </source>
</reference>
<sequence>MASYVGLPSTATPQNISSLIRAIRSTPIIDHHAHPLLTADALPSRPLLSLTSEANGDALHSSTTSLPHLRAVRQLASVLKCGLTWESVVAALEEKRLETLEDWTAECLSGIETILLDDGLDNEAESQPIQWHDSFIRDNGGKCKRIVRIEKLAADIIKVLGGISTQTITRGKSSDVLNDLFEEWAREFDRVIKAAIDDDEVVGFKSVIAYRTGLNIKSGVNEEKVRAAFSEIIENYALLDFERLEEENLNEWVVHRTAELIRDYHGIEGREVIGRRKKPIQFHTGLGDNDLIMAKASPSHLQTFVRQYPTVPIVLLHAGYPFTRETGYLASVYENVYTDIGEVFPCVSQDGQERILKEILELCPWTKILWSTDGHWFPETYLLAIMQMREVFEKVLCDYVRKGHIGWRAAIELVQDVLFKNANKLYSLGLEFSEIEEDTDIPLGTYLSDMELLQNFLRDKSVPEIVRICWNDFTSQQRMRMVPFRKFISLLNEGKPTDIGITKAVFGLIQDDSMIPSASATGEYRLHPDFSSLLAGPVAGHISMHGEFREASGARVPLCPRSLLHRAVEFGAEQGLSFLLGFEIEFLLVSRNNNSSNTRYSTLQTDGHAWSVARYYADPKVSTLLRDMVSALAAADIFVEQLHAESAAGQFELILPPYPPVQSVDTLLHTRDIMSSLATAAGYRLTLHPKPFTNACGTASHMHMSISSANGDKPETYLPFYAGILKHLRAITAFTYANMSSYERVQDSTWAGGRWVTWGTQNREAALRKIEGSHWEVKCMDGLANPYFAVAAILFAGVRGYETLEEMIWGDCEIDPARLTANDRKELGVSEMLPLTLEEALESLQKDEELCELMGSELTENYFKVKEFESAMLGGMPEDDRREWLMQRY</sequence>
<dbReference type="Pfam" id="PF04909">
    <property type="entry name" value="Amidohydro_2"/>
    <property type="match status" value="1"/>
</dbReference>
<dbReference type="Gene3D" id="3.20.20.140">
    <property type="entry name" value="Metal-dependent hydrolases"/>
    <property type="match status" value="1"/>
</dbReference>
<comment type="caution">
    <text evidence="5">The sequence shown here is derived from an EMBL/GenBank/DDBJ whole genome shotgun (WGS) entry which is preliminary data.</text>
</comment>
<dbReference type="AlphaFoldDB" id="A0AAN7BU81"/>
<evidence type="ECO:0000256" key="1">
    <source>
        <dbReference type="ARBA" id="ARBA00021364"/>
    </source>
</evidence>
<dbReference type="GO" id="GO:0004356">
    <property type="term" value="F:glutamine synthetase activity"/>
    <property type="evidence" value="ECO:0007669"/>
    <property type="project" value="InterPro"/>
</dbReference>
<name>A0AAN7BU81_9PEZI</name>
<evidence type="ECO:0000313" key="5">
    <source>
        <dbReference type="EMBL" id="KAK4229679.1"/>
    </source>
</evidence>
<reference evidence="5" key="1">
    <citation type="journal article" date="2023" name="Mol. Phylogenet. Evol.">
        <title>Genome-scale phylogeny and comparative genomics of the fungal order Sordariales.</title>
        <authorList>
            <person name="Hensen N."/>
            <person name="Bonometti L."/>
            <person name="Westerberg I."/>
            <person name="Brannstrom I.O."/>
            <person name="Guillou S."/>
            <person name="Cros-Aarteil S."/>
            <person name="Calhoun S."/>
            <person name="Haridas S."/>
            <person name="Kuo A."/>
            <person name="Mondo S."/>
            <person name="Pangilinan J."/>
            <person name="Riley R."/>
            <person name="LaButti K."/>
            <person name="Andreopoulos B."/>
            <person name="Lipzen A."/>
            <person name="Chen C."/>
            <person name="Yan M."/>
            <person name="Daum C."/>
            <person name="Ng V."/>
            <person name="Clum A."/>
            <person name="Steindorff A."/>
            <person name="Ohm R.A."/>
            <person name="Martin F."/>
            <person name="Silar P."/>
            <person name="Natvig D.O."/>
            <person name="Lalanne C."/>
            <person name="Gautier V."/>
            <person name="Ament-Velasquez S.L."/>
            <person name="Kruys A."/>
            <person name="Hutchinson M.I."/>
            <person name="Powell A.J."/>
            <person name="Barry K."/>
            <person name="Miller A.N."/>
            <person name="Grigoriev I.V."/>
            <person name="Debuchy R."/>
            <person name="Gladieux P."/>
            <person name="Hiltunen Thoren M."/>
            <person name="Johannesson H."/>
        </authorList>
    </citation>
    <scope>NUCLEOTIDE SEQUENCE</scope>
    <source>
        <strain evidence="5">CBS 990.96</strain>
    </source>
</reference>
<dbReference type="Gene3D" id="3.10.20.70">
    <property type="entry name" value="Glutamine synthetase, N-terminal domain"/>
    <property type="match status" value="1"/>
</dbReference>
<keyword evidence="6" id="KW-1185">Reference proteome</keyword>
<dbReference type="InterPro" id="IPR006680">
    <property type="entry name" value="Amidohydro-rel"/>
</dbReference>
<organism evidence="5 6">
    <name type="scientific">Podospora fimiseda</name>
    <dbReference type="NCBI Taxonomy" id="252190"/>
    <lineage>
        <taxon>Eukaryota</taxon>
        <taxon>Fungi</taxon>
        <taxon>Dikarya</taxon>
        <taxon>Ascomycota</taxon>
        <taxon>Pezizomycotina</taxon>
        <taxon>Sordariomycetes</taxon>
        <taxon>Sordariomycetidae</taxon>
        <taxon>Sordariales</taxon>
        <taxon>Podosporaceae</taxon>
        <taxon>Podospora</taxon>
    </lineage>
</organism>
<evidence type="ECO:0000313" key="6">
    <source>
        <dbReference type="Proteomes" id="UP001301958"/>
    </source>
</evidence>
<feature type="domain" description="GS catalytic" evidence="4">
    <location>
        <begin position="560"/>
        <end position="889"/>
    </location>
</feature>
<dbReference type="PANTHER" id="PTHR43383:SF2">
    <property type="entry name" value="AMIDOHYDROLASE 2 FAMILY PROTEIN"/>
    <property type="match status" value="1"/>
</dbReference>
<dbReference type="SUPFAM" id="SSF51556">
    <property type="entry name" value="Metallo-dependent hydrolases"/>
    <property type="match status" value="1"/>
</dbReference>
<accession>A0AAN7BU81</accession>
<dbReference type="InterPro" id="IPR014746">
    <property type="entry name" value="Gln_synth/guanido_kin_cat_dom"/>
</dbReference>
<dbReference type="InterPro" id="IPR036651">
    <property type="entry name" value="Gln_synt_N_sf"/>
</dbReference>
<dbReference type="EMBL" id="MU865306">
    <property type="protein sequence ID" value="KAK4229679.1"/>
    <property type="molecule type" value="Genomic_DNA"/>
</dbReference>
<dbReference type="PROSITE" id="PS51987">
    <property type="entry name" value="GS_CATALYTIC"/>
    <property type="match status" value="1"/>
</dbReference>
<dbReference type="SMART" id="SM01230">
    <property type="entry name" value="Gln-synt_C"/>
    <property type="match status" value="1"/>
</dbReference>
<dbReference type="InterPro" id="IPR032466">
    <property type="entry name" value="Metal_Hydrolase"/>
</dbReference>
<protein>
    <recommendedName>
        <fullName evidence="1">Glutamine synthetase</fullName>
    </recommendedName>
</protein>
<dbReference type="PANTHER" id="PTHR43383">
    <property type="entry name" value="NODULIN 6"/>
    <property type="match status" value="1"/>
</dbReference>
<dbReference type="SUPFAM" id="SSF55931">
    <property type="entry name" value="Glutamine synthetase/guanido kinase"/>
    <property type="match status" value="1"/>
</dbReference>
<dbReference type="GO" id="GO:0006542">
    <property type="term" value="P:glutamine biosynthetic process"/>
    <property type="evidence" value="ECO:0007669"/>
    <property type="project" value="InterPro"/>
</dbReference>